<dbReference type="PANTHER" id="PTHR31170:SF17">
    <property type="match status" value="1"/>
</dbReference>
<dbReference type="OrthoDB" id="658695at2759"/>
<feature type="transmembrane region" description="Helical" evidence="1">
    <location>
        <begin position="417"/>
        <end position="445"/>
    </location>
</feature>
<keyword evidence="3" id="KW-1185">Reference proteome</keyword>
<keyword evidence="1" id="KW-1133">Transmembrane helix</keyword>
<evidence type="ECO:0000313" key="3">
    <source>
        <dbReference type="Proteomes" id="UP000631114"/>
    </source>
</evidence>
<proteinExistence type="predicted"/>
<dbReference type="AlphaFoldDB" id="A0A835IMB5"/>
<dbReference type="Pfam" id="PF03140">
    <property type="entry name" value="DUF247"/>
    <property type="match status" value="1"/>
</dbReference>
<dbReference type="Proteomes" id="UP000631114">
    <property type="component" value="Unassembled WGS sequence"/>
</dbReference>
<dbReference type="EMBL" id="JADFTS010000002">
    <property type="protein sequence ID" value="KAF9619814.1"/>
    <property type="molecule type" value="Genomic_DNA"/>
</dbReference>
<reference evidence="2 3" key="1">
    <citation type="submission" date="2020-10" db="EMBL/GenBank/DDBJ databases">
        <title>The Coptis chinensis genome and diversification of protoberbering-type alkaloids.</title>
        <authorList>
            <person name="Wang B."/>
            <person name="Shu S."/>
            <person name="Song C."/>
            <person name="Liu Y."/>
        </authorList>
    </citation>
    <scope>NUCLEOTIDE SEQUENCE [LARGE SCALE GENOMIC DNA]</scope>
    <source>
        <strain evidence="2">HL-2020</strain>
        <tissue evidence="2">Leaf</tissue>
    </source>
</reference>
<keyword evidence="1" id="KW-0812">Transmembrane</keyword>
<dbReference type="InterPro" id="IPR004158">
    <property type="entry name" value="DUF247_pln"/>
</dbReference>
<keyword evidence="1" id="KW-0472">Membrane</keyword>
<name>A0A835IMB5_9MAGN</name>
<sequence>MAENGADMNEQNGRDHVLIQISELNKVLAASIKIKLDKVSPSPSGKSCCIYKVHEKFRKVNEYAYTPEMVSIGPFHTAKLALQAMEDHKLRYMHVLLSRTTSLETKLAECVESIGKLEEKARKCYSEPTDHLDRDKFIEMMVVDGLFILELFGKSAGVAKYRNNDTIFNNIWGMPSVVRDLILLENQLPMIVLDCLFEVVKESLGGHSLNKLTLRFFNQLMPRDGEDALQKYYSCHGKHLLDLFSKTFHPALPQHQQETKKKVELKHIPCVTELRQAGVKFKKGSTTGSFVDIKFVDGVMEIPPILIQDQTDTLLRNLIASEQCYAGRSTYITSYAFFMDNLINSPNDVRILRRYKIITNCLGDDEDVSILFNKLCSEVTLVNYYYSVLCDEVNEYCEVTWHAWQATLKRDYFHNPWAIISFVGAILIIFLTFTATLFGMLSFVVHNS</sequence>
<organism evidence="2 3">
    <name type="scientific">Coptis chinensis</name>
    <dbReference type="NCBI Taxonomy" id="261450"/>
    <lineage>
        <taxon>Eukaryota</taxon>
        <taxon>Viridiplantae</taxon>
        <taxon>Streptophyta</taxon>
        <taxon>Embryophyta</taxon>
        <taxon>Tracheophyta</taxon>
        <taxon>Spermatophyta</taxon>
        <taxon>Magnoliopsida</taxon>
        <taxon>Ranunculales</taxon>
        <taxon>Ranunculaceae</taxon>
        <taxon>Coptidoideae</taxon>
        <taxon>Coptis</taxon>
    </lineage>
</organism>
<comment type="caution">
    <text evidence="2">The sequence shown here is derived from an EMBL/GenBank/DDBJ whole genome shotgun (WGS) entry which is preliminary data.</text>
</comment>
<evidence type="ECO:0000313" key="2">
    <source>
        <dbReference type="EMBL" id="KAF9619814.1"/>
    </source>
</evidence>
<evidence type="ECO:0000256" key="1">
    <source>
        <dbReference type="SAM" id="Phobius"/>
    </source>
</evidence>
<gene>
    <name evidence="2" type="ORF">IFM89_009565</name>
</gene>
<accession>A0A835IMB5</accession>
<dbReference type="PANTHER" id="PTHR31170">
    <property type="entry name" value="BNAC04G53230D PROTEIN"/>
    <property type="match status" value="1"/>
</dbReference>
<protein>
    <submittedName>
        <fullName evidence="2">Uncharacterized protein</fullName>
    </submittedName>
</protein>